<dbReference type="AlphaFoldDB" id="A0A9Q8ZSL8"/>
<evidence type="ECO:0000256" key="2">
    <source>
        <dbReference type="ARBA" id="ARBA00008220"/>
    </source>
</evidence>
<dbReference type="PANTHER" id="PTHR42770">
    <property type="entry name" value="AMINO ACID TRANSPORTER-RELATED"/>
    <property type="match status" value="1"/>
</dbReference>
<evidence type="ECO:0000256" key="6">
    <source>
        <dbReference type="ARBA" id="ARBA00022970"/>
    </source>
</evidence>
<feature type="transmembrane region" description="Helical" evidence="9">
    <location>
        <begin position="128"/>
        <end position="149"/>
    </location>
</feature>
<dbReference type="Proteomes" id="UP001055911">
    <property type="component" value="Chromosome"/>
</dbReference>
<feature type="transmembrane region" description="Helical" evidence="9">
    <location>
        <begin position="42"/>
        <end position="60"/>
    </location>
</feature>
<dbReference type="GO" id="GO:0006865">
    <property type="term" value="P:amino acid transport"/>
    <property type="evidence" value="ECO:0007669"/>
    <property type="project" value="UniProtKB-KW"/>
</dbReference>
<feature type="transmembrane region" description="Helical" evidence="9">
    <location>
        <begin position="448"/>
        <end position="472"/>
    </location>
</feature>
<evidence type="ECO:0000256" key="3">
    <source>
        <dbReference type="ARBA" id="ARBA00022448"/>
    </source>
</evidence>
<name>A0A9Q8ZSL8_9LACO</name>
<dbReference type="InterPro" id="IPR002293">
    <property type="entry name" value="AA/rel_permease1"/>
</dbReference>
<evidence type="ECO:0000256" key="1">
    <source>
        <dbReference type="ARBA" id="ARBA00004651"/>
    </source>
</evidence>
<organism evidence="10 11">
    <name type="scientific">Fructilactobacillus cliffordii</name>
    <dbReference type="NCBI Taxonomy" id="2940299"/>
    <lineage>
        <taxon>Bacteria</taxon>
        <taxon>Bacillati</taxon>
        <taxon>Bacillota</taxon>
        <taxon>Bacilli</taxon>
        <taxon>Lactobacillales</taxon>
        <taxon>Lactobacillaceae</taxon>
        <taxon>Fructilactobacillus</taxon>
    </lineage>
</organism>
<feature type="transmembrane region" description="Helical" evidence="9">
    <location>
        <begin position="282"/>
        <end position="304"/>
    </location>
</feature>
<evidence type="ECO:0000256" key="8">
    <source>
        <dbReference type="ARBA" id="ARBA00023136"/>
    </source>
</evidence>
<dbReference type="Gene3D" id="1.20.1740.10">
    <property type="entry name" value="Amino acid/polyamine transporter I"/>
    <property type="match status" value="1"/>
</dbReference>
<feature type="transmembrane region" description="Helical" evidence="9">
    <location>
        <begin position="340"/>
        <end position="357"/>
    </location>
</feature>
<dbReference type="Pfam" id="PF13520">
    <property type="entry name" value="AA_permease_2"/>
    <property type="match status" value="1"/>
</dbReference>
<dbReference type="EMBL" id="CP097119">
    <property type="protein sequence ID" value="USS88889.1"/>
    <property type="molecule type" value="Genomic_DNA"/>
</dbReference>
<keyword evidence="5 9" id="KW-0812">Transmembrane</keyword>
<evidence type="ECO:0000256" key="5">
    <source>
        <dbReference type="ARBA" id="ARBA00022692"/>
    </source>
</evidence>
<evidence type="ECO:0000256" key="7">
    <source>
        <dbReference type="ARBA" id="ARBA00022989"/>
    </source>
</evidence>
<keyword evidence="4" id="KW-1003">Cell membrane</keyword>
<keyword evidence="7 9" id="KW-1133">Transmembrane helix</keyword>
<evidence type="ECO:0000256" key="4">
    <source>
        <dbReference type="ARBA" id="ARBA00022475"/>
    </source>
</evidence>
<dbReference type="PIRSF" id="PIRSF006060">
    <property type="entry name" value="AA_transporter"/>
    <property type="match status" value="1"/>
</dbReference>
<dbReference type="GO" id="GO:0005886">
    <property type="term" value="C:plasma membrane"/>
    <property type="evidence" value="ECO:0007669"/>
    <property type="project" value="UniProtKB-SubCell"/>
</dbReference>
<feature type="transmembrane region" description="Helical" evidence="9">
    <location>
        <begin position="393"/>
        <end position="411"/>
    </location>
</feature>
<feature type="transmembrane region" description="Helical" evidence="9">
    <location>
        <begin position="7"/>
        <end position="30"/>
    </location>
</feature>
<accession>A0A9Q8ZSL8</accession>
<gene>
    <name evidence="10" type="ORF">M3M40_05230</name>
</gene>
<dbReference type="RefSeq" id="WP_252766406.1">
    <property type="nucleotide sequence ID" value="NZ_CP097119.1"/>
</dbReference>
<feature type="transmembrane region" description="Helical" evidence="9">
    <location>
        <begin position="417"/>
        <end position="436"/>
    </location>
</feature>
<keyword evidence="11" id="KW-1185">Reference proteome</keyword>
<keyword evidence="3" id="KW-0813">Transport</keyword>
<dbReference type="NCBIfam" id="TIGR00905">
    <property type="entry name" value="2A0302"/>
    <property type="match status" value="1"/>
</dbReference>
<dbReference type="GO" id="GO:0022857">
    <property type="term" value="F:transmembrane transporter activity"/>
    <property type="evidence" value="ECO:0007669"/>
    <property type="project" value="InterPro"/>
</dbReference>
<reference evidence="10" key="1">
    <citation type="submission" date="2022-05" db="EMBL/GenBank/DDBJ databases">
        <authorList>
            <person name="Oliphant S.A."/>
            <person name="Watson-Haigh N.S."/>
            <person name="Sumby K.M."/>
            <person name="Gardner J.M."/>
            <person name="Jiranek V."/>
        </authorList>
    </citation>
    <scope>NUCLEOTIDE SEQUENCE</scope>
    <source>
        <strain evidence="10">KI4_B1</strain>
    </source>
</reference>
<proteinExistence type="inferred from homology"/>
<evidence type="ECO:0000313" key="10">
    <source>
        <dbReference type="EMBL" id="USS88889.1"/>
    </source>
</evidence>
<evidence type="ECO:0000256" key="9">
    <source>
        <dbReference type="SAM" id="Phobius"/>
    </source>
</evidence>
<feature type="transmembrane region" description="Helical" evidence="9">
    <location>
        <begin position="197"/>
        <end position="218"/>
    </location>
</feature>
<feature type="transmembrane region" description="Helical" evidence="9">
    <location>
        <begin position="161"/>
        <end position="185"/>
    </location>
</feature>
<dbReference type="InterPro" id="IPR004754">
    <property type="entry name" value="Amino_acid_antiprt"/>
</dbReference>
<dbReference type="PANTHER" id="PTHR42770:SF4">
    <property type="entry name" value="ARGININE_ORNITHINE ANTIPORTER-RELATED"/>
    <property type="match status" value="1"/>
</dbReference>
<sequence length="473" mass="51091">MKQKQPGVSLVGLIMLVISAAIGAGIYNASAQLAAVSTPGPALVAWLIVGIGIFGLTWSFKSLNETQPDLNGMVEYAQTGFGNFAGFLSGWGYWLSSWVGSVAFATMMMSAIGYFIPSFRSGNSLGAVLTASAISWALTLLVINGIELATSINVIITILKLIPLVAFILLGIVMFKAGVFTAHFWANFTTNFRYYPATASGIFTQIKGCIITMMWVFVGIEGATMMTDRARKRSDASKATIIGFLALLTLNVVISMLPYGYLTQAQLAHVSNPALTYVVQDMMGPVGGALVSISLIITITGAWLSWTMLPVEATTQMAEKGLLPRWFGVMNRKNSPAHSLWMTQILLQLFLISLLFSTQAYNFAISLCTAAIVVCYSLVAAFQVQVGWHRHSVGLMLPGLVAFVFEITGIVLAGVQYLWLCTIAYVLGFVFYIRAVHEQGRKLTRREMILMGLITLAAIVAVVAVITGRLALS</sequence>
<feature type="transmembrane region" description="Helical" evidence="9">
    <location>
        <begin position="93"/>
        <end position="116"/>
    </location>
</feature>
<comment type="subcellular location">
    <subcellularLocation>
        <location evidence="1">Cell membrane</location>
        <topology evidence="1">Multi-pass membrane protein</topology>
    </subcellularLocation>
</comment>
<protein>
    <submittedName>
        <fullName evidence="10">Basic amino acid/polyamine antiporter</fullName>
    </submittedName>
</protein>
<comment type="similarity">
    <text evidence="2">Belongs to the amino acid-polyamine-organocation (APC) superfamily. Basic amino acid/polyamine antiporter (APA) (TC 2.A.3.2) family.</text>
</comment>
<feature type="transmembrane region" description="Helical" evidence="9">
    <location>
        <begin position="239"/>
        <end position="262"/>
    </location>
</feature>
<keyword evidence="6" id="KW-0029">Amino-acid transport</keyword>
<dbReference type="InterPro" id="IPR050367">
    <property type="entry name" value="APC_superfamily"/>
</dbReference>
<keyword evidence="8 9" id="KW-0472">Membrane</keyword>
<feature type="transmembrane region" description="Helical" evidence="9">
    <location>
        <begin position="363"/>
        <end position="381"/>
    </location>
</feature>
<evidence type="ECO:0000313" key="11">
    <source>
        <dbReference type="Proteomes" id="UP001055911"/>
    </source>
</evidence>